<dbReference type="PANTHER" id="PTHR35317">
    <property type="entry name" value="OS04G0629600 PROTEIN"/>
    <property type="match status" value="1"/>
</dbReference>
<dbReference type="AlphaFoldDB" id="A0A2N9F4B7"/>
<dbReference type="EMBL" id="OIVN01000803">
    <property type="protein sequence ID" value="SPC85807.1"/>
    <property type="molecule type" value="Genomic_DNA"/>
</dbReference>
<name>A0A2N9F4B7_FAGSY</name>
<dbReference type="Pfam" id="PF14223">
    <property type="entry name" value="Retrotran_gag_2"/>
    <property type="match status" value="1"/>
</dbReference>
<evidence type="ECO:0000256" key="1">
    <source>
        <dbReference type="SAM" id="MobiDB-lite"/>
    </source>
</evidence>
<feature type="compositionally biased region" description="Polar residues" evidence="1">
    <location>
        <begin position="510"/>
        <end position="521"/>
    </location>
</feature>
<evidence type="ECO:0008006" key="3">
    <source>
        <dbReference type="Google" id="ProtNLM"/>
    </source>
</evidence>
<dbReference type="PANTHER" id="PTHR35317:SF23">
    <property type="entry name" value="OS04G0629600 PROTEIN"/>
    <property type="match status" value="1"/>
</dbReference>
<accession>A0A2N9F4B7</accession>
<evidence type="ECO:0000313" key="2">
    <source>
        <dbReference type="EMBL" id="SPC85807.1"/>
    </source>
</evidence>
<gene>
    <name evidence="2" type="ORF">FSB_LOCUS13689</name>
</gene>
<reference evidence="2" key="1">
    <citation type="submission" date="2018-02" db="EMBL/GenBank/DDBJ databases">
        <authorList>
            <person name="Cohen D.B."/>
            <person name="Kent A.D."/>
        </authorList>
    </citation>
    <scope>NUCLEOTIDE SEQUENCE</scope>
</reference>
<protein>
    <recommendedName>
        <fullName evidence="3">DUF4219 domain-containing protein</fullName>
    </recommendedName>
</protein>
<sequence>MERVQHLDVPPYFDGSDYGYWKARMEVYLKSIDERVWLYANYGWAWSNNSQTSVKVKDELSESQLNSKGLNAIFKAVSPEEFKRIYRCKTSHEAWYILQRTHEAAWIAKKAKIENLKYRFEKIRMKEDETFDEFYAKLNDIVNSSFKLGERIPKWRIVRKVLRSLPKRFSLKITYIEESKDFDSIKIEELVGSLQSYEQILNQHNRKFLGLKILQEELSGSFEKFVISKKNESKKNLLRAYGTPKCGTTKDSKGRRENKTRSIQCHECSGYGHMRFECSNYLKFKRQAMNAFLGDESESDETEENGSVLARALVQWLIVIIVVWLRKNLQHLKETGETLRSMMKRMSSCNILILCMWPVPGNYYAAANVLQFIWVGMKLLRKQHIAALKYLGSSASSKLSSFQDVAETVRGHWQARIKVASSKKGIYLGTFSLTSDIATDSHMDGSIPLSNSSLQEIIIRIQLIRRIVKESEKMHNLGTELCRRRPIDGWKYMIEELGPNSKKGKGSVSRLPSLSDASTQPFKEEKTPLDSRLTPLRGRNLGNPPPRSVLLARASLTQSHSRQLSGFQVCLCLSHFASLCLSHFTSLFSHFAILVFLPTIPQGQN</sequence>
<organism evidence="2">
    <name type="scientific">Fagus sylvatica</name>
    <name type="common">Beechnut</name>
    <dbReference type="NCBI Taxonomy" id="28930"/>
    <lineage>
        <taxon>Eukaryota</taxon>
        <taxon>Viridiplantae</taxon>
        <taxon>Streptophyta</taxon>
        <taxon>Embryophyta</taxon>
        <taxon>Tracheophyta</taxon>
        <taxon>Spermatophyta</taxon>
        <taxon>Magnoliopsida</taxon>
        <taxon>eudicotyledons</taxon>
        <taxon>Gunneridae</taxon>
        <taxon>Pentapetalae</taxon>
        <taxon>rosids</taxon>
        <taxon>fabids</taxon>
        <taxon>Fagales</taxon>
        <taxon>Fagaceae</taxon>
        <taxon>Fagus</taxon>
    </lineage>
</organism>
<feature type="region of interest" description="Disordered" evidence="1">
    <location>
        <begin position="501"/>
        <end position="544"/>
    </location>
</feature>
<proteinExistence type="predicted"/>